<proteinExistence type="predicted"/>
<evidence type="ECO:0000313" key="1">
    <source>
        <dbReference type="EMBL" id="OWQ97999.1"/>
    </source>
</evidence>
<dbReference type="Proteomes" id="UP000197097">
    <property type="component" value="Unassembled WGS sequence"/>
</dbReference>
<name>A0A246JY61_9SPHN</name>
<keyword evidence="2" id="KW-1185">Reference proteome</keyword>
<dbReference type="AlphaFoldDB" id="A0A246JY61"/>
<sequence length="61" mass="6896">MADQSVRVIGDSGSPEAVAYRLWERLRIDHDRRNSLEQDLGLFTNCLKAAKSQSYDVSQPT</sequence>
<accession>A0A246JY61</accession>
<dbReference type="OrthoDB" id="9937118at2"/>
<protein>
    <submittedName>
        <fullName evidence="1">Uncharacterized protein</fullName>
    </submittedName>
</protein>
<comment type="caution">
    <text evidence="1">The sequence shown here is derived from an EMBL/GenBank/DDBJ whole genome shotgun (WGS) entry which is preliminary data.</text>
</comment>
<gene>
    <name evidence="1" type="ORF">CDQ91_10285</name>
</gene>
<organism evidence="1 2">
    <name type="scientific">Sphingopyxis witflariensis</name>
    <dbReference type="NCBI Taxonomy" id="173675"/>
    <lineage>
        <taxon>Bacteria</taxon>
        <taxon>Pseudomonadati</taxon>
        <taxon>Pseudomonadota</taxon>
        <taxon>Alphaproteobacteria</taxon>
        <taxon>Sphingomonadales</taxon>
        <taxon>Sphingomonadaceae</taxon>
        <taxon>Sphingopyxis</taxon>
    </lineage>
</organism>
<dbReference type="EMBL" id="NISJ01000004">
    <property type="protein sequence ID" value="OWQ97999.1"/>
    <property type="molecule type" value="Genomic_DNA"/>
</dbReference>
<reference evidence="1 2" key="1">
    <citation type="journal article" date="2002" name="Int. J. Syst. Evol. Microbiol.">
        <title>Sphingopyxis witflariensis sp. nov., isolated from activated sludge.</title>
        <authorList>
            <person name="Kampfer P."/>
            <person name="Witzenberger R."/>
            <person name="Denner E.B."/>
            <person name="Busse H.J."/>
            <person name="Neef A."/>
        </authorList>
    </citation>
    <scope>NUCLEOTIDE SEQUENCE [LARGE SCALE GENOMIC DNA]</scope>
    <source>
        <strain evidence="1 2">DSM 14551</strain>
    </source>
</reference>
<dbReference type="RefSeq" id="WP_088472614.1">
    <property type="nucleotide sequence ID" value="NZ_NISJ01000004.1"/>
</dbReference>
<evidence type="ECO:0000313" key="2">
    <source>
        <dbReference type="Proteomes" id="UP000197097"/>
    </source>
</evidence>